<dbReference type="SUPFAM" id="SSF52833">
    <property type="entry name" value="Thioredoxin-like"/>
    <property type="match status" value="1"/>
</dbReference>
<organism evidence="5 6">
    <name type="scientific">Paracoccus mangrovi</name>
    <dbReference type="NCBI Taxonomy" id="1715645"/>
    <lineage>
        <taxon>Bacteria</taxon>
        <taxon>Pseudomonadati</taxon>
        <taxon>Pseudomonadota</taxon>
        <taxon>Alphaproteobacteria</taxon>
        <taxon>Rhodobacterales</taxon>
        <taxon>Paracoccaceae</taxon>
        <taxon>Paracoccus</taxon>
    </lineage>
</organism>
<dbReference type="InterPro" id="IPR006311">
    <property type="entry name" value="TAT_signal"/>
</dbReference>
<dbReference type="Gene3D" id="3.40.30.10">
    <property type="entry name" value="Glutaredoxin"/>
    <property type="match status" value="1"/>
</dbReference>
<evidence type="ECO:0000256" key="3">
    <source>
        <dbReference type="SAM" id="SignalP"/>
    </source>
</evidence>
<name>A0ABV7R1Z3_9RHOB</name>
<dbReference type="InterPro" id="IPR036249">
    <property type="entry name" value="Thioredoxin-like_sf"/>
</dbReference>
<keyword evidence="6" id="KW-1185">Reference proteome</keyword>
<dbReference type="RefSeq" id="WP_374424054.1">
    <property type="nucleotide sequence ID" value="NZ_JBHRXJ010000001.1"/>
</dbReference>
<comment type="function">
    <text evidence="1">May be required for disulfide bond formation in some proteins.</text>
</comment>
<dbReference type="InterPro" id="IPR012336">
    <property type="entry name" value="Thioredoxin-like_fold"/>
</dbReference>
<comment type="caution">
    <text evidence="5">The sequence shown here is derived from an EMBL/GenBank/DDBJ whole genome shotgun (WGS) entry which is preliminary data.</text>
</comment>
<evidence type="ECO:0000313" key="5">
    <source>
        <dbReference type="EMBL" id="MFC3526968.1"/>
    </source>
</evidence>
<reference evidence="6" key="1">
    <citation type="journal article" date="2019" name="Int. J. Syst. Evol. Microbiol.">
        <title>The Global Catalogue of Microorganisms (GCM) 10K type strain sequencing project: providing services to taxonomists for standard genome sequencing and annotation.</title>
        <authorList>
            <consortium name="The Broad Institute Genomics Platform"/>
            <consortium name="The Broad Institute Genome Sequencing Center for Infectious Disease"/>
            <person name="Wu L."/>
            <person name="Ma J."/>
        </authorList>
    </citation>
    <scope>NUCLEOTIDE SEQUENCE [LARGE SCALE GENOMIC DNA]</scope>
    <source>
        <strain evidence="6">KCTC 42899</strain>
    </source>
</reference>
<feature type="signal peptide" evidence="3">
    <location>
        <begin position="1"/>
        <end position="25"/>
    </location>
</feature>
<evidence type="ECO:0000256" key="2">
    <source>
        <dbReference type="ARBA" id="ARBA00005791"/>
    </source>
</evidence>
<dbReference type="PANTHER" id="PTHR13887">
    <property type="entry name" value="GLUTATHIONE S-TRANSFERASE KAPPA"/>
    <property type="match status" value="1"/>
</dbReference>
<dbReference type="PANTHER" id="PTHR13887:SF56">
    <property type="entry name" value="THIOREDOXIN-LIKE REDUCTASE RV2466C"/>
    <property type="match status" value="1"/>
</dbReference>
<evidence type="ECO:0000259" key="4">
    <source>
        <dbReference type="PROSITE" id="PS51352"/>
    </source>
</evidence>
<evidence type="ECO:0000313" key="6">
    <source>
        <dbReference type="Proteomes" id="UP001595721"/>
    </source>
</evidence>
<dbReference type="Proteomes" id="UP001595721">
    <property type="component" value="Unassembled WGS sequence"/>
</dbReference>
<proteinExistence type="inferred from homology"/>
<protein>
    <submittedName>
        <fullName evidence="5">DsbA family protein</fullName>
    </submittedName>
</protein>
<dbReference type="InterPro" id="IPR013766">
    <property type="entry name" value="Thioredoxin_domain"/>
</dbReference>
<gene>
    <name evidence="5" type="ORF">ACFOMH_02205</name>
</gene>
<dbReference type="Pfam" id="PF13462">
    <property type="entry name" value="Thioredoxin_4"/>
    <property type="match status" value="1"/>
</dbReference>
<dbReference type="PROSITE" id="PS51318">
    <property type="entry name" value="TAT"/>
    <property type="match status" value="1"/>
</dbReference>
<feature type="chain" id="PRO_5047067040" evidence="3">
    <location>
        <begin position="26"/>
        <end position="223"/>
    </location>
</feature>
<feature type="domain" description="Thioredoxin" evidence="4">
    <location>
        <begin position="25"/>
        <end position="217"/>
    </location>
</feature>
<keyword evidence="3" id="KW-0732">Signal</keyword>
<comment type="similarity">
    <text evidence="2">Belongs to the thioredoxin family. DsbA subfamily.</text>
</comment>
<evidence type="ECO:0000256" key="1">
    <source>
        <dbReference type="ARBA" id="ARBA00003565"/>
    </source>
</evidence>
<accession>A0ABV7R1Z3</accession>
<dbReference type="EMBL" id="JBHRXJ010000001">
    <property type="protein sequence ID" value="MFC3526968.1"/>
    <property type="molecule type" value="Genomic_DNA"/>
</dbReference>
<dbReference type="PROSITE" id="PS51352">
    <property type="entry name" value="THIOREDOXIN_2"/>
    <property type="match status" value="1"/>
</dbReference>
<sequence length="223" mass="24063">MKFQRRTLIAAAMAAMTASAIPAFAQEAKPAEPAQAAEQMPEGKVLPDIALGQESAPVTVIEYASFTCSHCAAFHDENLPKLKAEYIDTGKVKFIQRDVYFDAVGLWAGILARCGGDDKYYAVSDMIMGEQKTWLAASDGDGIAANLRKIGAKAGMTAEQMDACWNDKQKVADLIATFQKNATADAIEGTPTFIIAGEKVQNQPWEDLKKIIDAKIAEAEKKG</sequence>